<dbReference type="InterPro" id="IPR036870">
    <property type="entry name" value="Ribosomal_bS18_sf"/>
</dbReference>
<name>A0A9N9KRT7_9HELO</name>
<keyword evidence="3" id="KW-0687">Ribonucleoprotein</keyword>
<dbReference type="Proteomes" id="UP000696280">
    <property type="component" value="Unassembled WGS sequence"/>
</dbReference>
<dbReference type="PANTHER" id="PTHR13479">
    <property type="entry name" value="30S RIBOSOMAL PROTEIN S18"/>
    <property type="match status" value="1"/>
</dbReference>
<dbReference type="AlphaFoldDB" id="A0A9N9KRT7"/>
<dbReference type="GO" id="GO:0003735">
    <property type="term" value="F:structural constituent of ribosome"/>
    <property type="evidence" value="ECO:0007669"/>
    <property type="project" value="InterPro"/>
</dbReference>
<keyword evidence="7" id="KW-1185">Reference proteome</keyword>
<dbReference type="Gene3D" id="4.10.640.10">
    <property type="entry name" value="Ribosomal protein S18"/>
    <property type="match status" value="1"/>
</dbReference>
<evidence type="ECO:0000256" key="3">
    <source>
        <dbReference type="ARBA" id="ARBA00023274"/>
    </source>
</evidence>
<keyword evidence="2" id="KW-0689">Ribosomal protein</keyword>
<sequence length="222" mass="25533">MAPPRLECLNSMRTICRKVPGLKASFSTSRSFRAGEQNISSPNSTSGNAQSTQRLSKIFNDSINMKNERIRRESMELAPRDSSYGESTTVPTTEEELKSHSLRSNLTRWITRRFKEGDVYSPHDLSWVEMSKWKRRGRPAQDAFDALDLNPLDHYRNFSMVSEYMTAMGRIKHSKETGLRPVNQRRIARTIRRAIGMGLTPSVHRHPEILQKIIAKKPFSLR</sequence>
<gene>
    <name evidence="6" type="ORF">HYFRA_00001092</name>
</gene>
<organism evidence="6 7">
    <name type="scientific">Hymenoscyphus fraxineus</name>
    <dbReference type="NCBI Taxonomy" id="746836"/>
    <lineage>
        <taxon>Eukaryota</taxon>
        <taxon>Fungi</taxon>
        <taxon>Dikarya</taxon>
        <taxon>Ascomycota</taxon>
        <taxon>Pezizomycotina</taxon>
        <taxon>Leotiomycetes</taxon>
        <taxon>Helotiales</taxon>
        <taxon>Helotiaceae</taxon>
        <taxon>Hymenoscyphus</taxon>
    </lineage>
</organism>
<evidence type="ECO:0000256" key="1">
    <source>
        <dbReference type="ARBA" id="ARBA00005589"/>
    </source>
</evidence>
<dbReference type="InterPro" id="IPR001648">
    <property type="entry name" value="Ribosomal_bS18"/>
</dbReference>
<proteinExistence type="inferred from homology"/>
<dbReference type="GO" id="GO:0032543">
    <property type="term" value="P:mitochondrial translation"/>
    <property type="evidence" value="ECO:0007669"/>
    <property type="project" value="TreeGrafter"/>
</dbReference>
<feature type="compositionally biased region" description="Basic and acidic residues" evidence="5">
    <location>
        <begin position="69"/>
        <end position="79"/>
    </location>
</feature>
<dbReference type="EMBL" id="CAJVRL010000045">
    <property type="protein sequence ID" value="CAG8952346.1"/>
    <property type="molecule type" value="Genomic_DNA"/>
</dbReference>
<evidence type="ECO:0000256" key="4">
    <source>
        <dbReference type="ARBA" id="ARBA00035264"/>
    </source>
</evidence>
<evidence type="ECO:0000313" key="7">
    <source>
        <dbReference type="Proteomes" id="UP000696280"/>
    </source>
</evidence>
<dbReference type="GO" id="GO:0070181">
    <property type="term" value="F:small ribosomal subunit rRNA binding"/>
    <property type="evidence" value="ECO:0007669"/>
    <property type="project" value="TreeGrafter"/>
</dbReference>
<comment type="caution">
    <text evidence="6">The sequence shown here is derived from an EMBL/GenBank/DDBJ whole genome shotgun (WGS) entry which is preliminary data.</text>
</comment>
<evidence type="ECO:0000313" key="6">
    <source>
        <dbReference type="EMBL" id="CAG8952346.1"/>
    </source>
</evidence>
<feature type="region of interest" description="Disordered" evidence="5">
    <location>
        <begin position="30"/>
        <end position="54"/>
    </location>
</feature>
<reference evidence="6" key="1">
    <citation type="submission" date="2021-07" db="EMBL/GenBank/DDBJ databases">
        <authorList>
            <person name="Durling M."/>
        </authorList>
    </citation>
    <scope>NUCLEOTIDE SEQUENCE</scope>
</reference>
<evidence type="ECO:0000256" key="2">
    <source>
        <dbReference type="ARBA" id="ARBA00022980"/>
    </source>
</evidence>
<dbReference type="OrthoDB" id="21463at2759"/>
<evidence type="ECO:0000256" key="5">
    <source>
        <dbReference type="SAM" id="MobiDB-lite"/>
    </source>
</evidence>
<accession>A0A9N9KRT7</accession>
<dbReference type="GO" id="GO:0005763">
    <property type="term" value="C:mitochondrial small ribosomal subunit"/>
    <property type="evidence" value="ECO:0007669"/>
    <property type="project" value="TreeGrafter"/>
</dbReference>
<dbReference type="Pfam" id="PF01084">
    <property type="entry name" value="Ribosomal_S18"/>
    <property type="match status" value="1"/>
</dbReference>
<dbReference type="PANTHER" id="PTHR13479:SF40">
    <property type="entry name" value="SMALL RIBOSOMAL SUBUNIT PROTEIN BS18M"/>
    <property type="match status" value="1"/>
</dbReference>
<dbReference type="SUPFAM" id="SSF46911">
    <property type="entry name" value="Ribosomal protein S18"/>
    <property type="match status" value="1"/>
</dbReference>
<protein>
    <recommendedName>
        <fullName evidence="4">Small ribosomal subunit protein bS18m</fullName>
    </recommendedName>
</protein>
<dbReference type="FunFam" id="4.10.640.10:FF:000013">
    <property type="entry name" value="37S ribosomal protein S18"/>
    <property type="match status" value="1"/>
</dbReference>
<comment type="similarity">
    <text evidence="1">Belongs to the bacterial ribosomal protein bS18 family.</text>
</comment>
<feature type="region of interest" description="Disordered" evidence="5">
    <location>
        <begin position="69"/>
        <end position="98"/>
    </location>
</feature>